<dbReference type="CDD" id="cd03255">
    <property type="entry name" value="ABC_MJ0796_LolCDE_FtsE"/>
    <property type="match status" value="1"/>
</dbReference>
<name>A0ABW1S7V9_9PROT</name>
<evidence type="ECO:0000256" key="1">
    <source>
        <dbReference type="ARBA" id="ARBA00022448"/>
    </source>
</evidence>
<keyword evidence="3 5" id="KW-0067">ATP-binding</keyword>
<dbReference type="SMART" id="SM00382">
    <property type="entry name" value="AAA"/>
    <property type="match status" value="1"/>
</dbReference>
<comment type="caution">
    <text evidence="5">The sequence shown here is derived from an EMBL/GenBank/DDBJ whole genome shotgun (WGS) entry which is preliminary data.</text>
</comment>
<gene>
    <name evidence="5" type="ORF">ACFQDM_05540</name>
</gene>
<dbReference type="Gene3D" id="3.40.50.300">
    <property type="entry name" value="P-loop containing nucleotide triphosphate hydrolases"/>
    <property type="match status" value="1"/>
</dbReference>
<dbReference type="RefSeq" id="WP_377376566.1">
    <property type="nucleotide sequence ID" value="NZ_JBHSSW010000005.1"/>
</dbReference>
<keyword evidence="5" id="KW-0132">Cell division</keyword>
<dbReference type="InterPro" id="IPR017911">
    <property type="entry name" value="MacB-like_ATP-bd"/>
</dbReference>
<dbReference type="GO" id="GO:0005524">
    <property type="term" value="F:ATP binding"/>
    <property type="evidence" value="ECO:0007669"/>
    <property type="project" value="UniProtKB-KW"/>
</dbReference>
<dbReference type="PANTHER" id="PTHR24220">
    <property type="entry name" value="IMPORT ATP-BINDING PROTEIN"/>
    <property type="match status" value="1"/>
</dbReference>
<dbReference type="SUPFAM" id="SSF52540">
    <property type="entry name" value="P-loop containing nucleoside triphosphate hydrolases"/>
    <property type="match status" value="1"/>
</dbReference>
<evidence type="ECO:0000256" key="3">
    <source>
        <dbReference type="ARBA" id="ARBA00022840"/>
    </source>
</evidence>
<dbReference type="GO" id="GO:0051301">
    <property type="term" value="P:cell division"/>
    <property type="evidence" value="ECO:0007669"/>
    <property type="project" value="UniProtKB-KW"/>
</dbReference>
<keyword evidence="1" id="KW-0813">Transport</keyword>
<accession>A0ABW1S7V9</accession>
<reference evidence="6" key="1">
    <citation type="journal article" date="2019" name="Int. J. Syst. Evol. Microbiol.">
        <title>The Global Catalogue of Microorganisms (GCM) 10K type strain sequencing project: providing services to taxonomists for standard genome sequencing and annotation.</title>
        <authorList>
            <consortium name="The Broad Institute Genomics Platform"/>
            <consortium name="The Broad Institute Genome Sequencing Center for Infectious Disease"/>
            <person name="Wu L."/>
            <person name="Ma J."/>
        </authorList>
    </citation>
    <scope>NUCLEOTIDE SEQUENCE [LARGE SCALE GENOMIC DNA]</scope>
    <source>
        <strain evidence="6">CGMCC-1.15741</strain>
    </source>
</reference>
<dbReference type="PROSITE" id="PS00211">
    <property type="entry name" value="ABC_TRANSPORTER_1"/>
    <property type="match status" value="1"/>
</dbReference>
<sequence length="243" mass="27043">MITETSFLPDEPTIRMDGVNHGYLQGDHVLGDINMALRPGSFHFLTGPSGSGKTTLLQLMYLAQTPRTGRVWLFGVDTSRAERKVLTNLRRRIGVVYQDFRLLDHLTAYENAALPLRVIGRNEREYRDDVMELLHWVGLGERINAKPTTLSGGEQQRVAIARALVNKPDLLIADEPTGNVDPEMGERLIRLILELNKRLSTTVFIATHDLTLVKRLGAPVLRLENGLLMKGSSTGSAYGGEDE</sequence>
<evidence type="ECO:0000259" key="4">
    <source>
        <dbReference type="PROSITE" id="PS50893"/>
    </source>
</evidence>
<organism evidence="5 6">
    <name type="scientific">Ponticaulis profundi</name>
    <dbReference type="NCBI Taxonomy" id="2665222"/>
    <lineage>
        <taxon>Bacteria</taxon>
        <taxon>Pseudomonadati</taxon>
        <taxon>Pseudomonadota</taxon>
        <taxon>Alphaproteobacteria</taxon>
        <taxon>Hyphomonadales</taxon>
        <taxon>Hyphomonadaceae</taxon>
        <taxon>Ponticaulis</taxon>
    </lineage>
</organism>
<evidence type="ECO:0000313" key="6">
    <source>
        <dbReference type="Proteomes" id="UP001596303"/>
    </source>
</evidence>
<dbReference type="InterPro" id="IPR017871">
    <property type="entry name" value="ABC_transporter-like_CS"/>
</dbReference>
<dbReference type="PANTHER" id="PTHR24220:SF470">
    <property type="entry name" value="CELL DIVISION ATP-BINDING PROTEIN FTSE"/>
    <property type="match status" value="1"/>
</dbReference>
<dbReference type="InterPro" id="IPR003593">
    <property type="entry name" value="AAA+_ATPase"/>
</dbReference>
<dbReference type="Pfam" id="PF00005">
    <property type="entry name" value="ABC_tran"/>
    <property type="match status" value="1"/>
</dbReference>
<proteinExistence type="predicted"/>
<keyword evidence="5" id="KW-0131">Cell cycle</keyword>
<dbReference type="EMBL" id="JBHSSW010000005">
    <property type="protein sequence ID" value="MFC6197529.1"/>
    <property type="molecule type" value="Genomic_DNA"/>
</dbReference>
<keyword evidence="6" id="KW-1185">Reference proteome</keyword>
<dbReference type="InterPro" id="IPR015854">
    <property type="entry name" value="ABC_transpr_LolD-like"/>
</dbReference>
<protein>
    <submittedName>
        <fullName evidence="5">Cell division ATP-binding protein FtsE</fullName>
    </submittedName>
</protein>
<dbReference type="Proteomes" id="UP001596303">
    <property type="component" value="Unassembled WGS sequence"/>
</dbReference>
<keyword evidence="2" id="KW-0547">Nucleotide-binding</keyword>
<dbReference type="PROSITE" id="PS50893">
    <property type="entry name" value="ABC_TRANSPORTER_2"/>
    <property type="match status" value="1"/>
</dbReference>
<evidence type="ECO:0000256" key="2">
    <source>
        <dbReference type="ARBA" id="ARBA00022741"/>
    </source>
</evidence>
<evidence type="ECO:0000313" key="5">
    <source>
        <dbReference type="EMBL" id="MFC6197529.1"/>
    </source>
</evidence>
<feature type="domain" description="ABC transporter" evidence="4">
    <location>
        <begin position="14"/>
        <end position="243"/>
    </location>
</feature>
<dbReference type="InterPro" id="IPR003439">
    <property type="entry name" value="ABC_transporter-like_ATP-bd"/>
</dbReference>
<dbReference type="InterPro" id="IPR027417">
    <property type="entry name" value="P-loop_NTPase"/>
</dbReference>